<organism evidence="1 2">
    <name type="scientific">Chaenocephalus aceratus</name>
    <name type="common">Blackfin icefish</name>
    <name type="synonym">Chaenichthys aceratus</name>
    <dbReference type="NCBI Taxonomy" id="36190"/>
    <lineage>
        <taxon>Eukaryota</taxon>
        <taxon>Metazoa</taxon>
        <taxon>Chordata</taxon>
        <taxon>Craniata</taxon>
        <taxon>Vertebrata</taxon>
        <taxon>Euteleostomi</taxon>
        <taxon>Actinopterygii</taxon>
        <taxon>Neopterygii</taxon>
        <taxon>Teleostei</taxon>
        <taxon>Neoteleostei</taxon>
        <taxon>Acanthomorphata</taxon>
        <taxon>Eupercaria</taxon>
        <taxon>Perciformes</taxon>
        <taxon>Notothenioidei</taxon>
        <taxon>Channichthyidae</taxon>
        <taxon>Chaenocephalus</taxon>
    </lineage>
</organism>
<sequence length="141" mass="15418">MPRLKSSRRSQASKLRVAGTRVGHQQPGSARFAPAGGTGGRHRVQKWPISSLTGRQHKLVVPPESPDKEFVLLVGASHLRSIVDGIGEDAKGKVFLWCHVHTGRMRNPAAYRGSQCCAASYTRCSLCDGSQQQPDIQQDHH</sequence>
<reference evidence="1" key="1">
    <citation type="submission" date="2022-05" db="EMBL/GenBank/DDBJ databases">
        <title>Chromosome-level genome of Chaenocephalus aceratus.</title>
        <authorList>
            <person name="Park H."/>
        </authorList>
    </citation>
    <scope>NUCLEOTIDE SEQUENCE</scope>
    <source>
        <strain evidence="1">KU_202001</strain>
    </source>
</reference>
<dbReference type="Proteomes" id="UP001057452">
    <property type="component" value="Chromosome 13"/>
</dbReference>
<evidence type="ECO:0000313" key="1">
    <source>
        <dbReference type="EMBL" id="KAI4815801.1"/>
    </source>
</evidence>
<accession>A0ACB9WQC2</accession>
<gene>
    <name evidence="1" type="ORF">KUCAC02_005928</name>
</gene>
<proteinExistence type="predicted"/>
<comment type="caution">
    <text evidence="1">The sequence shown here is derived from an EMBL/GenBank/DDBJ whole genome shotgun (WGS) entry which is preliminary data.</text>
</comment>
<dbReference type="EMBL" id="CM043797">
    <property type="protein sequence ID" value="KAI4815801.1"/>
    <property type="molecule type" value="Genomic_DNA"/>
</dbReference>
<protein>
    <submittedName>
        <fullName evidence="1">Uncharacterized protein</fullName>
    </submittedName>
</protein>
<name>A0ACB9WQC2_CHAAC</name>
<evidence type="ECO:0000313" key="2">
    <source>
        <dbReference type="Proteomes" id="UP001057452"/>
    </source>
</evidence>
<keyword evidence="2" id="KW-1185">Reference proteome</keyword>